<evidence type="ECO:0000313" key="1">
    <source>
        <dbReference type="EMBL" id="MBA4632052.1"/>
    </source>
</evidence>
<protein>
    <submittedName>
        <fullName evidence="1">Uncharacterized protein</fullName>
    </submittedName>
</protein>
<accession>A0A7C8Z1J2</accession>
<organism evidence="1">
    <name type="scientific">Opuntia streptacantha</name>
    <name type="common">Prickly pear cactus</name>
    <name type="synonym">Opuntia cardona</name>
    <dbReference type="NCBI Taxonomy" id="393608"/>
    <lineage>
        <taxon>Eukaryota</taxon>
        <taxon>Viridiplantae</taxon>
        <taxon>Streptophyta</taxon>
        <taxon>Embryophyta</taxon>
        <taxon>Tracheophyta</taxon>
        <taxon>Spermatophyta</taxon>
        <taxon>Magnoliopsida</taxon>
        <taxon>eudicotyledons</taxon>
        <taxon>Gunneridae</taxon>
        <taxon>Pentapetalae</taxon>
        <taxon>Caryophyllales</taxon>
        <taxon>Cactineae</taxon>
        <taxon>Cactaceae</taxon>
        <taxon>Opuntioideae</taxon>
        <taxon>Opuntia</taxon>
    </lineage>
</organism>
<name>A0A7C8Z1J2_OPUST</name>
<reference evidence="1" key="1">
    <citation type="journal article" date="2013" name="J. Plant Res.">
        <title>Effect of fungi and light on seed germination of three Opuntia species from semiarid lands of central Mexico.</title>
        <authorList>
            <person name="Delgado-Sanchez P."/>
            <person name="Jimenez-Bremont J.F."/>
            <person name="Guerrero-Gonzalez Mde L."/>
            <person name="Flores J."/>
        </authorList>
    </citation>
    <scope>NUCLEOTIDE SEQUENCE</scope>
    <source>
        <tissue evidence="1">Cladode</tissue>
    </source>
</reference>
<dbReference type="EMBL" id="GISG01080550">
    <property type="protein sequence ID" value="MBA4632052.1"/>
    <property type="molecule type" value="Transcribed_RNA"/>
</dbReference>
<proteinExistence type="predicted"/>
<reference evidence="1" key="2">
    <citation type="submission" date="2020-07" db="EMBL/GenBank/DDBJ databases">
        <authorList>
            <person name="Vera ALvarez R."/>
            <person name="Arias-Moreno D.M."/>
            <person name="Jimenez-Jacinto V."/>
            <person name="Jimenez-Bremont J.F."/>
            <person name="Swaminathan K."/>
            <person name="Moose S.P."/>
            <person name="Guerrero-Gonzalez M.L."/>
            <person name="Marino-Ramirez L."/>
            <person name="Landsman D."/>
            <person name="Rodriguez-Kessler M."/>
            <person name="Delgado-Sanchez P."/>
        </authorList>
    </citation>
    <scope>NUCLEOTIDE SEQUENCE</scope>
    <source>
        <tissue evidence="1">Cladode</tissue>
    </source>
</reference>
<dbReference type="PANTHER" id="PTHR33623:SF4">
    <property type="entry name" value="DUF4378 DOMAIN-CONTAINING PROTEIN"/>
    <property type="match status" value="1"/>
</dbReference>
<sequence>MPAKASHKFDSNHLLLNFFQENAFDKEDDVLLKEAEDWLNGHYDKIILHSNKVKGRREAYFREMEGGGWWPRDAEPEKKEVAADLEAAVLAHLMEELLQECCS</sequence>
<dbReference type="PANTHER" id="PTHR33623">
    <property type="entry name" value="OS04G0572500 PROTEIN"/>
    <property type="match status" value="1"/>
</dbReference>
<dbReference type="AlphaFoldDB" id="A0A7C8Z1J2"/>